<sequence length="716" mass="76396">MTDVISHSTPSGRSHALATDEDGRPVFVKEPKPTRAKSTLRPEIQALRAVAVLVVVVYHLWPNTLTGGFVGVDVFFVISGFLITAHLLREAERTGRVSLPRFWAKRIRRLLPASLTVLAASAVGVFLLVPQLYWEQFYKEIAASALYVQNWVLASSSIDYLAAENVASPVQHFWSLSVEEQFYLVWPILIGVVVLVAQRLGARARHTAVFVALALVAVASFAFSVSYTDTNPGEAYFATTTRAWEFAAGGLLAVIGTATLRASNGLRTLVAYAGWAGIAYAVVTYSGETVFPGSAALIPVVATLAVIWAGDPDSALSPNRLMGARPVQFVGGISYSVYLWHWPIIVFGTIVFTELEVASKFAIIIVSIALAWLTTTLIENPARDWKVLVGRRPRWTALAMVVAMIVVAVPTALASQSMATQATAETARAATVAATAGECFGASALALPDGACDDIEHETLTPLPSFAVEDEAEIYTNGCYSDLVTPDVNTCVVGDPASETTVGLIGDSHAASWYPAMKTIAEDNAWALSPFMKSSCPMSAATKQDDAADIERSCSTWNDSLADELASDEPLDVVVLAHSAAGDKYGSDKATIAGFREAWAPLVERGTEVVVIRDIPQMTAGTNLCISETAGEEGACDRPENEAVHDDLLVEAAKGQPGVTVVDMNDFFCENGTCSPVVGGVVGYRDSHHITATYATTLAPYLGERLETAVPEIAGE</sequence>
<dbReference type="InterPro" id="IPR002656">
    <property type="entry name" value="Acyl_transf_3_dom"/>
</dbReference>
<feature type="compositionally biased region" description="Polar residues" evidence="1">
    <location>
        <begin position="1"/>
        <end position="12"/>
    </location>
</feature>
<feature type="transmembrane region" description="Helical" evidence="2">
    <location>
        <begin position="329"/>
        <end position="351"/>
    </location>
</feature>
<protein>
    <submittedName>
        <fullName evidence="5">Peptidoglycan/LPS O-acetylase OafA/YrhL</fullName>
    </submittedName>
</protein>
<feature type="transmembrane region" description="Helical" evidence="2">
    <location>
        <begin position="67"/>
        <end position="88"/>
    </location>
</feature>
<dbReference type="EMBL" id="JBEPSJ010000001">
    <property type="protein sequence ID" value="MET4580704.1"/>
    <property type="molecule type" value="Genomic_DNA"/>
</dbReference>
<evidence type="ECO:0000256" key="2">
    <source>
        <dbReference type="SAM" id="Phobius"/>
    </source>
</evidence>
<proteinExistence type="predicted"/>
<evidence type="ECO:0000259" key="4">
    <source>
        <dbReference type="Pfam" id="PF19040"/>
    </source>
</evidence>
<feature type="transmembrane region" description="Helical" evidence="2">
    <location>
        <begin position="183"/>
        <end position="201"/>
    </location>
</feature>
<evidence type="ECO:0000256" key="1">
    <source>
        <dbReference type="SAM" id="MobiDB-lite"/>
    </source>
</evidence>
<name>A0ABV2QI31_9MICO</name>
<dbReference type="PANTHER" id="PTHR23028">
    <property type="entry name" value="ACETYLTRANSFERASE"/>
    <property type="match status" value="1"/>
</dbReference>
<feature type="transmembrane region" description="Helical" evidence="2">
    <location>
        <begin position="395"/>
        <end position="413"/>
    </location>
</feature>
<feature type="domain" description="SGNH" evidence="4">
    <location>
        <begin position="487"/>
        <end position="701"/>
    </location>
</feature>
<feature type="transmembrane region" description="Helical" evidence="2">
    <location>
        <begin position="109"/>
        <end position="129"/>
    </location>
</feature>
<keyword evidence="6" id="KW-1185">Reference proteome</keyword>
<evidence type="ECO:0000313" key="6">
    <source>
        <dbReference type="Proteomes" id="UP001549257"/>
    </source>
</evidence>
<feature type="region of interest" description="Disordered" evidence="1">
    <location>
        <begin position="1"/>
        <end position="29"/>
    </location>
</feature>
<dbReference type="RefSeq" id="WP_354022919.1">
    <property type="nucleotide sequence ID" value="NZ_JBEPSJ010000001.1"/>
</dbReference>
<feature type="transmembrane region" description="Helical" evidence="2">
    <location>
        <begin position="208"/>
        <end position="228"/>
    </location>
</feature>
<feature type="transmembrane region" description="Helical" evidence="2">
    <location>
        <begin position="291"/>
        <end position="309"/>
    </location>
</feature>
<dbReference type="Proteomes" id="UP001549257">
    <property type="component" value="Unassembled WGS sequence"/>
</dbReference>
<reference evidence="5 6" key="1">
    <citation type="submission" date="2024-06" db="EMBL/GenBank/DDBJ databases">
        <title>Sorghum-associated microbial communities from plants grown in Nebraska, USA.</title>
        <authorList>
            <person name="Schachtman D."/>
        </authorList>
    </citation>
    <scope>NUCLEOTIDE SEQUENCE [LARGE SCALE GENOMIC DNA]</scope>
    <source>
        <strain evidence="5 6">2857</strain>
    </source>
</reference>
<feature type="transmembrane region" description="Helical" evidence="2">
    <location>
        <begin position="45"/>
        <end position="61"/>
    </location>
</feature>
<dbReference type="PANTHER" id="PTHR23028:SF53">
    <property type="entry name" value="ACYL_TRANSF_3 DOMAIN-CONTAINING PROTEIN"/>
    <property type="match status" value="1"/>
</dbReference>
<accession>A0ABV2QI31</accession>
<evidence type="ECO:0000259" key="3">
    <source>
        <dbReference type="Pfam" id="PF01757"/>
    </source>
</evidence>
<evidence type="ECO:0000313" key="5">
    <source>
        <dbReference type="EMBL" id="MET4580704.1"/>
    </source>
</evidence>
<comment type="caution">
    <text evidence="5">The sequence shown here is derived from an EMBL/GenBank/DDBJ whole genome shotgun (WGS) entry which is preliminary data.</text>
</comment>
<dbReference type="InterPro" id="IPR043968">
    <property type="entry name" value="SGNH"/>
</dbReference>
<organism evidence="5 6">
    <name type="scientific">Conyzicola nivalis</name>
    <dbReference type="NCBI Taxonomy" id="1477021"/>
    <lineage>
        <taxon>Bacteria</taxon>
        <taxon>Bacillati</taxon>
        <taxon>Actinomycetota</taxon>
        <taxon>Actinomycetes</taxon>
        <taxon>Micrococcales</taxon>
        <taxon>Microbacteriaceae</taxon>
        <taxon>Conyzicola</taxon>
    </lineage>
</organism>
<keyword evidence="2" id="KW-1133">Transmembrane helix</keyword>
<dbReference type="Pfam" id="PF01757">
    <property type="entry name" value="Acyl_transf_3"/>
    <property type="match status" value="1"/>
</dbReference>
<dbReference type="InterPro" id="IPR050879">
    <property type="entry name" value="Acyltransferase_3"/>
</dbReference>
<feature type="transmembrane region" description="Helical" evidence="2">
    <location>
        <begin position="243"/>
        <end position="262"/>
    </location>
</feature>
<keyword evidence="2" id="KW-0472">Membrane</keyword>
<dbReference type="Pfam" id="PF19040">
    <property type="entry name" value="SGNH"/>
    <property type="match status" value="1"/>
</dbReference>
<feature type="transmembrane region" description="Helical" evidence="2">
    <location>
        <begin position="357"/>
        <end position="374"/>
    </location>
</feature>
<feature type="transmembrane region" description="Helical" evidence="2">
    <location>
        <begin position="269"/>
        <end position="285"/>
    </location>
</feature>
<keyword evidence="2" id="KW-0812">Transmembrane</keyword>
<feature type="domain" description="Acyltransferase 3" evidence="3">
    <location>
        <begin position="43"/>
        <end position="375"/>
    </location>
</feature>
<gene>
    <name evidence="5" type="ORF">ABIE21_000194</name>
</gene>